<evidence type="ECO:0000313" key="1">
    <source>
        <dbReference type="EMBL" id="KAF1951278.1"/>
    </source>
</evidence>
<feature type="non-terminal residue" evidence="1">
    <location>
        <position position="1"/>
    </location>
</feature>
<accession>A0A6A5TG01</accession>
<proteinExistence type="predicted"/>
<sequence length="53" mass="5651">LSRQVRTKLSSLIIPSTQHDLLIALNFFLAAKGPNGLLAVARRQACYDGALGA</sequence>
<dbReference type="AlphaFoldDB" id="A0A6A5TG01"/>
<dbReference type="EMBL" id="ML977018">
    <property type="protein sequence ID" value="KAF1951278.1"/>
    <property type="molecule type" value="Genomic_DNA"/>
</dbReference>
<gene>
    <name evidence="1" type="ORF">CC80DRAFT_424979</name>
</gene>
<keyword evidence="2" id="KW-1185">Reference proteome</keyword>
<reference evidence="1" key="1">
    <citation type="journal article" date="2020" name="Stud. Mycol.">
        <title>101 Dothideomycetes genomes: a test case for predicting lifestyles and emergence of pathogens.</title>
        <authorList>
            <person name="Haridas S."/>
            <person name="Albert R."/>
            <person name="Binder M."/>
            <person name="Bloem J."/>
            <person name="Labutti K."/>
            <person name="Salamov A."/>
            <person name="Andreopoulos B."/>
            <person name="Baker S."/>
            <person name="Barry K."/>
            <person name="Bills G."/>
            <person name="Bluhm B."/>
            <person name="Cannon C."/>
            <person name="Castanera R."/>
            <person name="Culley D."/>
            <person name="Daum C."/>
            <person name="Ezra D."/>
            <person name="Gonzalez J."/>
            <person name="Henrissat B."/>
            <person name="Kuo A."/>
            <person name="Liang C."/>
            <person name="Lipzen A."/>
            <person name="Lutzoni F."/>
            <person name="Magnuson J."/>
            <person name="Mondo S."/>
            <person name="Nolan M."/>
            <person name="Ohm R."/>
            <person name="Pangilinan J."/>
            <person name="Park H.-J."/>
            <person name="Ramirez L."/>
            <person name="Alfaro M."/>
            <person name="Sun H."/>
            <person name="Tritt A."/>
            <person name="Yoshinaga Y."/>
            <person name="Zwiers L.-H."/>
            <person name="Turgeon B."/>
            <person name="Goodwin S."/>
            <person name="Spatafora J."/>
            <person name="Crous P."/>
            <person name="Grigoriev I."/>
        </authorList>
    </citation>
    <scope>NUCLEOTIDE SEQUENCE</scope>
    <source>
        <strain evidence="1">CBS 675.92</strain>
    </source>
</reference>
<dbReference type="OrthoDB" id="5336565at2759"/>
<name>A0A6A5TG01_9PLEO</name>
<dbReference type="Proteomes" id="UP000800035">
    <property type="component" value="Unassembled WGS sequence"/>
</dbReference>
<evidence type="ECO:0000313" key="2">
    <source>
        <dbReference type="Proteomes" id="UP000800035"/>
    </source>
</evidence>
<protein>
    <submittedName>
        <fullName evidence="1">Uncharacterized protein</fullName>
    </submittedName>
</protein>
<organism evidence="1 2">
    <name type="scientific">Byssothecium circinans</name>
    <dbReference type="NCBI Taxonomy" id="147558"/>
    <lineage>
        <taxon>Eukaryota</taxon>
        <taxon>Fungi</taxon>
        <taxon>Dikarya</taxon>
        <taxon>Ascomycota</taxon>
        <taxon>Pezizomycotina</taxon>
        <taxon>Dothideomycetes</taxon>
        <taxon>Pleosporomycetidae</taxon>
        <taxon>Pleosporales</taxon>
        <taxon>Massarineae</taxon>
        <taxon>Massarinaceae</taxon>
        <taxon>Byssothecium</taxon>
    </lineage>
</organism>